<dbReference type="InterPro" id="IPR000152">
    <property type="entry name" value="EGF-type_Asp/Asn_hydroxyl_site"/>
</dbReference>
<dbReference type="InterPro" id="IPR017853">
    <property type="entry name" value="GH"/>
</dbReference>
<dbReference type="EC" id="3.2.1.78" evidence="4"/>
<dbReference type="InterPro" id="IPR001881">
    <property type="entry name" value="EGF-like_Ca-bd_dom"/>
</dbReference>
<keyword evidence="8" id="KW-0677">Repeat</keyword>
<evidence type="ECO:0000256" key="9">
    <source>
        <dbReference type="ARBA" id="ARBA00022801"/>
    </source>
</evidence>
<reference evidence="15" key="1">
    <citation type="submission" date="2021-01" db="EMBL/GenBank/DDBJ databases">
        <authorList>
            <person name="Eckstrom K.M.E."/>
        </authorList>
    </citation>
    <scope>NUCLEOTIDE SEQUENCE</scope>
    <source>
        <strain evidence="15">UVCC 0001</strain>
    </source>
</reference>
<dbReference type="CDD" id="cd00054">
    <property type="entry name" value="EGF_CA"/>
    <property type="match status" value="1"/>
</dbReference>
<dbReference type="GO" id="GO:0016985">
    <property type="term" value="F:mannan endo-1,4-beta-mannosidase activity"/>
    <property type="evidence" value="ECO:0007669"/>
    <property type="project" value="UniProtKB-EC"/>
</dbReference>
<evidence type="ECO:0000256" key="3">
    <source>
        <dbReference type="ARBA" id="ARBA00005641"/>
    </source>
</evidence>
<evidence type="ECO:0000256" key="5">
    <source>
        <dbReference type="ARBA" id="ARBA00022525"/>
    </source>
</evidence>
<comment type="caution">
    <text evidence="15">The sequence shown here is derived from an EMBL/GenBank/DDBJ whole genome shotgun (WGS) entry which is preliminary data.</text>
</comment>
<dbReference type="PROSITE" id="PS50026">
    <property type="entry name" value="EGF_3"/>
    <property type="match status" value="1"/>
</dbReference>
<dbReference type="InterPro" id="IPR003609">
    <property type="entry name" value="Pan_app"/>
</dbReference>
<proteinExistence type="inferred from homology"/>
<dbReference type="CDD" id="cd10527">
    <property type="entry name" value="SET_LSMT"/>
    <property type="match status" value="1"/>
</dbReference>
<comment type="similarity">
    <text evidence="3">Belongs to the glycosyl hydrolase 5 (cellulase A) family.</text>
</comment>
<dbReference type="SUPFAM" id="SSF57196">
    <property type="entry name" value="EGF/Laminin"/>
    <property type="match status" value="1"/>
</dbReference>
<keyword evidence="11" id="KW-0326">Glycosidase</keyword>
<evidence type="ECO:0000256" key="1">
    <source>
        <dbReference type="ARBA" id="ARBA00001678"/>
    </source>
</evidence>
<dbReference type="InterPro" id="IPR001547">
    <property type="entry name" value="Glyco_hydro_5"/>
</dbReference>
<feature type="domain" description="EGF-like" evidence="13">
    <location>
        <begin position="899"/>
        <end position="938"/>
    </location>
</feature>
<dbReference type="PROSITE" id="PS00010">
    <property type="entry name" value="ASX_HYDROXYL"/>
    <property type="match status" value="1"/>
</dbReference>
<dbReference type="SUPFAM" id="SSF82199">
    <property type="entry name" value="SET domain"/>
    <property type="match status" value="1"/>
</dbReference>
<evidence type="ECO:0000256" key="8">
    <source>
        <dbReference type="ARBA" id="ARBA00022737"/>
    </source>
</evidence>
<dbReference type="PANTHER" id="PTHR31451:SF39">
    <property type="entry name" value="MANNAN ENDO-1,4-BETA-MANNOSIDASE 1"/>
    <property type="match status" value="1"/>
</dbReference>
<dbReference type="GO" id="GO:0005509">
    <property type="term" value="F:calcium ion binding"/>
    <property type="evidence" value="ECO:0007669"/>
    <property type="project" value="InterPro"/>
</dbReference>
<dbReference type="InterPro" id="IPR049883">
    <property type="entry name" value="NOTCH1_EGF-like"/>
</dbReference>
<accession>A0AAD9MLR0</accession>
<dbReference type="Gene3D" id="2.10.25.10">
    <property type="entry name" value="Laminin"/>
    <property type="match status" value="1"/>
</dbReference>
<dbReference type="Pfam" id="PF26410">
    <property type="entry name" value="GH5_mannosidase"/>
    <property type="match status" value="1"/>
</dbReference>
<evidence type="ECO:0000313" key="15">
    <source>
        <dbReference type="EMBL" id="KAK2078543.1"/>
    </source>
</evidence>
<evidence type="ECO:0000256" key="11">
    <source>
        <dbReference type="ARBA" id="ARBA00023295"/>
    </source>
</evidence>
<evidence type="ECO:0000256" key="4">
    <source>
        <dbReference type="ARBA" id="ARBA00012706"/>
    </source>
</evidence>
<keyword evidence="9" id="KW-0378">Hydrolase</keyword>
<evidence type="ECO:0000259" key="14">
    <source>
        <dbReference type="PROSITE" id="PS50948"/>
    </source>
</evidence>
<dbReference type="GO" id="GO:0005576">
    <property type="term" value="C:extracellular region"/>
    <property type="evidence" value="ECO:0007669"/>
    <property type="project" value="UniProtKB-SubCell"/>
</dbReference>
<evidence type="ECO:0000256" key="2">
    <source>
        <dbReference type="ARBA" id="ARBA00004613"/>
    </source>
</evidence>
<evidence type="ECO:0000256" key="7">
    <source>
        <dbReference type="ARBA" id="ARBA00022729"/>
    </source>
</evidence>
<gene>
    <name evidence="15" type="ORF">QBZ16_003383</name>
</gene>
<keyword evidence="5" id="KW-0964">Secreted</keyword>
<evidence type="ECO:0000256" key="12">
    <source>
        <dbReference type="PROSITE-ProRule" id="PRU00076"/>
    </source>
</evidence>
<dbReference type="InterPro" id="IPR046341">
    <property type="entry name" value="SET_dom_sf"/>
</dbReference>
<keyword evidence="10" id="KW-1015">Disulfide bond</keyword>
<dbReference type="GO" id="GO:0000272">
    <property type="term" value="P:polysaccharide catabolic process"/>
    <property type="evidence" value="ECO:0007669"/>
    <property type="project" value="InterPro"/>
</dbReference>
<comment type="caution">
    <text evidence="12">Lacks conserved residue(s) required for the propagation of feature annotation.</text>
</comment>
<evidence type="ECO:0000313" key="16">
    <source>
        <dbReference type="Proteomes" id="UP001255856"/>
    </source>
</evidence>
<dbReference type="AlphaFoldDB" id="A0AAD9MLR0"/>
<dbReference type="InterPro" id="IPR000742">
    <property type="entry name" value="EGF"/>
</dbReference>
<dbReference type="FunFam" id="2.10.25.10:FF:000038">
    <property type="entry name" value="Fibrillin 2"/>
    <property type="match status" value="1"/>
</dbReference>
<dbReference type="Pfam" id="PF00024">
    <property type="entry name" value="PAN_1"/>
    <property type="match status" value="1"/>
</dbReference>
<dbReference type="PROSITE" id="PS01187">
    <property type="entry name" value="EGF_CA"/>
    <property type="match status" value="1"/>
</dbReference>
<keyword evidence="6 12" id="KW-0245">EGF-like domain</keyword>
<dbReference type="InterPro" id="IPR045053">
    <property type="entry name" value="MAN-like"/>
</dbReference>
<comment type="subcellular location">
    <subcellularLocation>
        <location evidence="2">Secreted</location>
    </subcellularLocation>
</comment>
<dbReference type="PROSITE" id="PS50948">
    <property type="entry name" value="PAN"/>
    <property type="match status" value="1"/>
</dbReference>
<dbReference type="Gene3D" id="3.50.4.10">
    <property type="entry name" value="Hepatocyte Growth Factor"/>
    <property type="match status" value="1"/>
</dbReference>
<feature type="domain" description="Apple" evidence="14">
    <location>
        <begin position="962"/>
        <end position="1055"/>
    </location>
</feature>
<dbReference type="EMBL" id="JASFZW010000004">
    <property type="protein sequence ID" value="KAK2078543.1"/>
    <property type="molecule type" value="Genomic_DNA"/>
</dbReference>
<sequence length="1107" mass="118671">MWGMAVFADEGVRSRQPGWTQRLLQKLRLSGPLPQTSLAAFPLSLAITARSVAAAQPLLGSAVEEGAVDERMAITIFLAIQSRLGERSQLAPWLALLPRQINTPLFWDDEDLRWLHGTTLYRATMARRLHLEQSWALAQPLATVIAKASGLEQPPALQAYLWASSVFWSRAMAFPCPPEAAPGLAARADEEESALPTPEEGIVPGLDMCNHVAAPACRWTIYGVEPMETPGAAGRRHVHLVAAGKGPRPGDELTIRYGDDKSNEDLLFVYGFVDEAAAGNARLMLPLPLPGAADLWTPRLRARVALLQARGLPAQLFLPAEGFADRAGALGALPDLALRVMEVFVMDESDVRRELEQLLGSEGLAEAEEAAAEKGAAETRRRLEADPGLRLALTSALGSLLRLAVRELEGEDGDRTLDADLALAADPARLAELTANQRAALAYRTEQKALARGWAAHVGALQRAAMEELSSAEQTDVSEQFVRVEGTRFVLGCETFYVSGWNQWEAIESGAGALKLYGGSIPEHDTAPELLRNILDSAKSHGMNVVRIWGQSVSSYYALEPAPGQFNEAVFQGFDYVLDEARKRGLRLIVALLDNWQDGGIDTVVSWAGSGLEHEDFFTNARAREIYRNRVSAILNRVNTINGRAYKDDPTIFAWDLVNEPRCNGCGQSIKSWVTEMAAYVKSIDGNHLVTVGEEGFYPSGQSATSANPTGLRWWAYQSGQDFYRDHNDANIDFTAVHLWPDNWLEPTTGFVNRWLKQHIKDSAALGKPMLLEEFGKSGTSSDEATRNQFYQLIYSIIQQDAQSGGPSAGALFWLYYADGQVAPESKGPTEGTYPIFDSDATFQTIDGFTASMHALTGQAVAGCAVPNGVQLPGLKNCSSTWVNGRPGTGMEGPTCQTDINECVRGTAGCAAVGSACVNTEGGYECRCTLGYQGDGFSCAATAALQALQGNYSTAGQAQLACQEGSDVPYPEGAPGFAYDPTGGAGALNGASNAASLVSVQPVDCMAACTQAGDCTSFSYNPTLQKCFLKTGGSSAICQSSQTTCKNPDGSSYSCGYWQTYFRTDGSSSAPGSLADAAQGTVQVADISGGATPSPTSFFDELRAIFG</sequence>
<evidence type="ECO:0000256" key="10">
    <source>
        <dbReference type="ARBA" id="ARBA00023157"/>
    </source>
</evidence>
<dbReference type="Gene3D" id="3.90.1410.10">
    <property type="entry name" value="set domain protein methyltransferase, domain 1"/>
    <property type="match status" value="1"/>
</dbReference>
<organism evidence="15 16">
    <name type="scientific">Prototheca wickerhamii</name>
    <dbReference type="NCBI Taxonomy" id="3111"/>
    <lineage>
        <taxon>Eukaryota</taxon>
        <taxon>Viridiplantae</taxon>
        <taxon>Chlorophyta</taxon>
        <taxon>core chlorophytes</taxon>
        <taxon>Trebouxiophyceae</taxon>
        <taxon>Chlorellales</taxon>
        <taxon>Chlorellaceae</taxon>
        <taxon>Prototheca</taxon>
    </lineage>
</organism>
<evidence type="ECO:0000256" key="6">
    <source>
        <dbReference type="ARBA" id="ARBA00022536"/>
    </source>
</evidence>
<dbReference type="SMART" id="SM00179">
    <property type="entry name" value="EGF_CA"/>
    <property type="match status" value="1"/>
</dbReference>
<dbReference type="SUPFAM" id="SSF51445">
    <property type="entry name" value="(Trans)glycosidases"/>
    <property type="match status" value="1"/>
</dbReference>
<dbReference type="Proteomes" id="UP001255856">
    <property type="component" value="Unassembled WGS sequence"/>
</dbReference>
<dbReference type="Pfam" id="PF07645">
    <property type="entry name" value="EGF_CA"/>
    <property type="match status" value="1"/>
</dbReference>
<dbReference type="InterPro" id="IPR018097">
    <property type="entry name" value="EGF_Ca-bd_CS"/>
</dbReference>
<name>A0AAD9MLR0_PROWI</name>
<comment type="catalytic activity">
    <reaction evidence="1">
        <text>Random hydrolysis of (1-&gt;4)-beta-D-mannosidic linkages in mannans, galactomannans and glucomannans.</text>
        <dbReference type="EC" id="3.2.1.78"/>
    </reaction>
</comment>
<dbReference type="PANTHER" id="PTHR31451">
    <property type="match status" value="1"/>
</dbReference>
<keyword evidence="16" id="KW-1185">Reference proteome</keyword>
<protein>
    <recommendedName>
        <fullName evidence="4">mannan endo-1,4-beta-mannosidase</fullName>
        <ecNumber evidence="4">3.2.1.78</ecNumber>
    </recommendedName>
</protein>
<dbReference type="Gene3D" id="3.20.20.80">
    <property type="entry name" value="Glycosidases"/>
    <property type="match status" value="1"/>
</dbReference>
<evidence type="ECO:0000259" key="13">
    <source>
        <dbReference type="PROSITE" id="PS50026"/>
    </source>
</evidence>
<keyword evidence="7" id="KW-0732">Signal</keyword>